<comment type="caution">
    <text evidence="2">The sequence shown here is derived from an EMBL/GenBank/DDBJ whole genome shotgun (WGS) entry which is preliminary data.</text>
</comment>
<sequence length="513" mass="54451">MRRIRVAPSETIRIATLARDGVVSLEAQATRPARIGTEAATRHVEPGDGPVRLTLPGRRHLVWQIEGAPAVAISLYRPDQRVRGALSAVAALAFLPLRHTGDIAAYFLRGDSGAGTRLERALIPGTEAASQAPPAAGSETSLAARLAGLGSAKPVQVFLGHRLGGGAEFWLADRIATGRAQGNVALVLRDDPAGVLAELHDSGPPLHQRLSRTGAAALLSRPARIRLIYSNLVGAADPLGLLNDMLDRLRPQDRFELIFHDFLPLCPSHTLIGSAGRFCGLPDPVPCQACYRKLAVTSGARPPRIETWRQAWHRAATRADEIVVFSADSARRVARVWPDLAPHLVLRPHHVGHLPPRLAPPSGPARLGVLGRIGHAKGAAVLKALAALPDRGFEIVVLGELDPAFAHPGMTVHGRYRRDEIATLAASHTIGAWFVPAIWPETFSYTVHECLATGLPVLTFDIGAQGETAAAHPNGQVLPLDASPRDLADRLAAALAGTAQSSAASSNEAQSLR</sequence>
<keyword evidence="2" id="KW-0808">Transferase</keyword>
<gene>
    <name evidence="2" type="ORF">EV657_104178</name>
</gene>
<dbReference type="PROSITE" id="PS00435">
    <property type="entry name" value="PEROXIDASE_1"/>
    <property type="match status" value="1"/>
</dbReference>
<evidence type="ECO:0000259" key="1">
    <source>
        <dbReference type="Pfam" id="PF00534"/>
    </source>
</evidence>
<name>A0A4R8FY90_9RHOB</name>
<accession>A0A4R8FY90</accession>
<dbReference type="RefSeq" id="WP_113669445.1">
    <property type="nucleotide sequence ID" value="NZ_SOEB01000004.1"/>
</dbReference>
<protein>
    <submittedName>
        <fullName evidence="2">Glycosyltransferase involved in cell wall biosynthesis</fullName>
    </submittedName>
</protein>
<dbReference type="Gene3D" id="3.40.50.2000">
    <property type="entry name" value="Glycogen Phosphorylase B"/>
    <property type="match status" value="1"/>
</dbReference>
<organism evidence="2 3">
    <name type="scientific">Rhodovulum visakhapatnamense</name>
    <dbReference type="NCBI Taxonomy" id="364297"/>
    <lineage>
        <taxon>Bacteria</taxon>
        <taxon>Pseudomonadati</taxon>
        <taxon>Pseudomonadota</taxon>
        <taxon>Alphaproteobacteria</taxon>
        <taxon>Rhodobacterales</taxon>
        <taxon>Paracoccaceae</taxon>
        <taxon>Rhodovulum</taxon>
    </lineage>
</organism>
<dbReference type="EMBL" id="SOEB01000004">
    <property type="protein sequence ID" value="TDX31981.1"/>
    <property type="molecule type" value="Genomic_DNA"/>
</dbReference>
<proteinExistence type="predicted"/>
<dbReference type="Pfam" id="PF00534">
    <property type="entry name" value="Glycos_transf_1"/>
    <property type="match status" value="1"/>
</dbReference>
<feature type="domain" description="Glycosyl transferase family 1" evidence="1">
    <location>
        <begin position="360"/>
        <end position="502"/>
    </location>
</feature>
<dbReference type="InterPro" id="IPR019793">
    <property type="entry name" value="Peroxidases_heam-ligand_BS"/>
</dbReference>
<dbReference type="Proteomes" id="UP000295484">
    <property type="component" value="Unassembled WGS sequence"/>
</dbReference>
<evidence type="ECO:0000313" key="3">
    <source>
        <dbReference type="Proteomes" id="UP000295484"/>
    </source>
</evidence>
<dbReference type="InterPro" id="IPR001296">
    <property type="entry name" value="Glyco_trans_1"/>
</dbReference>
<evidence type="ECO:0000313" key="2">
    <source>
        <dbReference type="EMBL" id="TDX31981.1"/>
    </source>
</evidence>
<dbReference type="GO" id="GO:0016757">
    <property type="term" value="F:glycosyltransferase activity"/>
    <property type="evidence" value="ECO:0007669"/>
    <property type="project" value="InterPro"/>
</dbReference>
<reference evidence="2 3" key="1">
    <citation type="submission" date="2019-03" db="EMBL/GenBank/DDBJ databases">
        <title>Genomic Encyclopedia of Type Strains, Phase IV (KMG-IV): sequencing the most valuable type-strain genomes for metagenomic binning, comparative biology and taxonomic classification.</title>
        <authorList>
            <person name="Goeker M."/>
        </authorList>
    </citation>
    <scope>NUCLEOTIDE SEQUENCE [LARGE SCALE GENOMIC DNA]</scope>
    <source>
        <strain evidence="2 3">JA181</strain>
    </source>
</reference>
<dbReference type="SUPFAM" id="SSF53756">
    <property type="entry name" value="UDP-Glycosyltransferase/glycogen phosphorylase"/>
    <property type="match status" value="1"/>
</dbReference>
<dbReference type="AlphaFoldDB" id="A0A4R8FY90"/>